<evidence type="ECO:0000313" key="10">
    <source>
        <dbReference type="Proteomes" id="UP001282288"/>
    </source>
</evidence>
<evidence type="ECO:0000259" key="5">
    <source>
        <dbReference type="Pfam" id="PF07992"/>
    </source>
</evidence>
<dbReference type="AlphaFoldDB" id="A0AAP6BKH5"/>
<dbReference type="PRINTS" id="PR00368">
    <property type="entry name" value="FADPNR"/>
</dbReference>
<dbReference type="GeneID" id="69805271"/>
<evidence type="ECO:0000259" key="6">
    <source>
        <dbReference type="Pfam" id="PF14759"/>
    </source>
</evidence>
<feature type="domain" description="Reductase C-terminal" evidence="6">
    <location>
        <begin position="333"/>
        <end position="372"/>
    </location>
</feature>
<dbReference type="InterPro" id="IPR036188">
    <property type="entry name" value="FAD/NAD-bd_sf"/>
</dbReference>
<dbReference type="EMBL" id="JARAWC010000058">
    <property type="protein sequence ID" value="MDX2966403.1"/>
    <property type="molecule type" value="Genomic_DNA"/>
</dbReference>
<evidence type="ECO:0000256" key="3">
    <source>
        <dbReference type="ARBA" id="ARBA00022827"/>
    </source>
</evidence>
<keyword evidence="3" id="KW-0274">FAD</keyword>
<dbReference type="Pfam" id="PF14759">
    <property type="entry name" value="Reductase_C"/>
    <property type="match status" value="1"/>
</dbReference>
<dbReference type="GO" id="GO:0005737">
    <property type="term" value="C:cytoplasm"/>
    <property type="evidence" value="ECO:0007669"/>
    <property type="project" value="TreeGrafter"/>
</dbReference>
<evidence type="ECO:0000313" key="8">
    <source>
        <dbReference type="EMBL" id="MDX3020570.1"/>
    </source>
</evidence>
<evidence type="ECO:0000313" key="9">
    <source>
        <dbReference type="Proteomes" id="UP001272987"/>
    </source>
</evidence>
<dbReference type="PANTHER" id="PTHR43557">
    <property type="entry name" value="APOPTOSIS-INDUCING FACTOR 1"/>
    <property type="match status" value="1"/>
</dbReference>
<dbReference type="PRINTS" id="PR00411">
    <property type="entry name" value="PNDRDTASEI"/>
</dbReference>
<sequence>MPAPEALRRLVVVGGSAAGLAFAEEARRRGYTGTVTLIDAEPGLPYDRPPLSKQLLAGEWEPDRLLLRPKDQWDALDITHLPATTASGVDTASETVRLTDGGELPYDALVIATGAQAVHPPSLGAGLPGVQVLRNLPDALRLRAALERSGRLVVVGAGFVGAEAAAVARRMGVPVTMIDPLPLPLANVLGDEVATLLAARHRAAGVDLRCGTGVTEVLAENGRAAGVALDDGSIVEASTILIAVGARPAVGWLAGSGVPLGDRHRDGAEGVLCDADGRVAPKLWAVGDVAARLDPTTGRHVRAEHRLAATEQGRAVAAAVLGAGSTAPPSLPYFWSDQYDLKLQSYGATGRRMAFTVVEGSLADGRFVGVYGHRDADGRPHRVDGVLGNGMARALRTWRTAVLDRAPWPVTTADAPTLRQEKAL</sequence>
<protein>
    <submittedName>
        <fullName evidence="7">FAD/NAD(P)-binding oxidoreductase</fullName>
    </submittedName>
</protein>
<evidence type="ECO:0000256" key="4">
    <source>
        <dbReference type="ARBA" id="ARBA00023002"/>
    </source>
</evidence>
<accession>A0AAP6BKH5</accession>
<evidence type="ECO:0000256" key="2">
    <source>
        <dbReference type="ARBA" id="ARBA00022630"/>
    </source>
</evidence>
<dbReference type="InterPro" id="IPR028202">
    <property type="entry name" value="Reductase_C"/>
</dbReference>
<reference evidence="7 9" key="1">
    <citation type="journal article" date="2023" name="Microb. Genom.">
        <title>Mesoterricola silvestris gen. nov., sp. nov., Mesoterricola sediminis sp. nov., Geothrix oryzae sp. nov., Geothrix edaphica sp. nov., Geothrix rubra sp. nov., and Geothrix limicola sp. nov., six novel members of Acidobacteriota isolated from soils.</title>
        <authorList>
            <person name="Weisberg A.J."/>
            <person name="Pearce E."/>
            <person name="Kramer C.G."/>
            <person name="Chang J.H."/>
            <person name="Clarke C.R."/>
        </authorList>
    </citation>
    <scope>NUCLEOTIDE SEQUENCE</scope>
    <source>
        <strain evidence="8 9">NB05-1H</strain>
        <strain evidence="7">NRRL_B-16521</strain>
    </source>
</reference>
<dbReference type="Pfam" id="PF07992">
    <property type="entry name" value="Pyr_redox_2"/>
    <property type="match status" value="1"/>
</dbReference>
<dbReference type="Proteomes" id="UP001282288">
    <property type="component" value="Unassembled WGS sequence"/>
</dbReference>
<evidence type="ECO:0000256" key="1">
    <source>
        <dbReference type="ARBA" id="ARBA00001974"/>
    </source>
</evidence>
<proteinExistence type="predicted"/>
<gene>
    <name evidence="7" type="ORF">PV399_42860</name>
    <name evidence="8" type="ORF">PV666_22150</name>
</gene>
<keyword evidence="4" id="KW-0560">Oxidoreductase</keyword>
<name>A0AAP6BKH5_9ACTN</name>
<comment type="cofactor">
    <cofactor evidence="1">
        <name>FAD</name>
        <dbReference type="ChEBI" id="CHEBI:57692"/>
    </cofactor>
</comment>
<comment type="caution">
    <text evidence="7">The sequence shown here is derived from an EMBL/GenBank/DDBJ whole genome shotgun (WGS) entry which is preliminary data.</text>
</comment>
<dbReference type="Proteomes" id="UP001272987">
    <property type="component" value="Unassembled WGS sequence"/>
</dbReference>
<dbReference type="SUPFAM" id="SSF51905">
    <property type="entry name" value="FAD/NAD(P)-binding domain"/>
    <property type="match status" value="2"/>
</dbReference>
<organism evidence="7 10">
    <name type="scientific">Streptomyces acidiscabies</name>
    <dbReference type="NCBI Taxonomy" id="42234"/>
    <lineage>
        <taxon>Bacteria</taxon>
        <taxon>Bacillati</taxon>
        <taxon>Actinomycetota</taxon>
        <taxon>Actinomycetes</taxon>
        <taxon>Kitasatosporales</taxon>
        <taxon>Streptomycetaceae</taxon>
        <taxon>Streptomyces</taxon>
    </lineage>
</organism>
<dbReference type="PANTHER" id="PTHR43557:SF2">
    <property type="entry name" value="RIESKE DOMAIN-CONTAINING PROTEIN-RELATED"/>
    <property type="match status" value="1"/>
</dbReference>
<keyword evidence="2" id="KW-0285">Flavoprotein</keyword>
<evidence type="ECO:0000313" key="7">
    <source>
        <dbReference type="EMBL" id="MDX2966403.1"/>
    </source>
</evidence>
<dbReference type="InterPro" id="IPR023753">
    <property type="entry name" value="FAD/NAD-binding_dom"/>
</dbReference>
<feature type="domain" description="FAD/NAD(P)-binding" evidence="5">
    <location>
        <begin position="9"/>
        <end position="313"/>
    </location>
</feature>
<dbReference type="Gene3D" id="3.50.50.60">
    <property type="entry name" value="FAD/NAD(P)-binding domain"/>
    <property type="match status" value="2"/>
</dbReference>
<keyword evidence="9" id="KW-1185">Reference proteome</keyword>
<dbReference type="InterPro" id="IPR050446">
    <property type="entry name" value="FAD-oxidoreductase/Apoptosis"/>
</dbReference>
<dbReference type="RefSeq" id="WP_010351140.1">
    <property type="nucleotide sequence ID" value="NZ_CP122369.1"/>
</dbReference>
<dbReference type="SUPFAM" id="SSF55424">
    <property type="entry name" value="FAD/NAD-linked reductases, dimerisation (C-terminal) domain"/>
    <property type="match status" value="1"/>
</dbReference>
<dbReference type="GO" id="GO:0016651">
    <property type="term" value="F:oxidoreductase activity, acting on NAD(P)H"/>
    <property type="evidence" value="ECO:0007669"/>
    <property type="project" value="TreeGrafter"/>
</dbReference>
<dbReference type="InterPro" id="IPR016156">
    <property type="entry name" value="FAD/NAD-linked_Rdtase_dimer_sf"/>
</dbReference>
<dbReference type="Gene3D" id="3.30.390.30">
    <property type="match status" value="1"/>
</dbReference>
<dbReference type="EMBL" id="JARAWP010000012">
    <property type="protein sequence ID" value="MDX3020570.1"/>
    <property type="molecule type" value="Genomic_DNA"/>
</dbReference>